<evidence type="ECO:0000256" key="6">
    <source>
        <dbReference type="ARBA" id="ARBA00034125"/>
    </source>
</evidence>
<feature type="transmembrane region" description="Helical" evidence="7">
    <location>
        <begin position="299"/>
        <end position="322"/>
    </location>
</feature>
<keyword evidence="5 7" id="KW-0472">Membrane</keyword>
<dbReference type="Pfam" id="PF06738">
    <property type="entry name" value="ThrE"/>
    <property type="match status" value="1"/>
</dbReference>
<dbReference type="OrthoDB" id="9124364at2"/>
<dbReference type="InterPro" id="IPR010619">
    <property type="entry name" value="ThrE-like_N"/>
</dbReference>
<gene>
    <name evidence="9" type="ORF">AWB69_04257</name>
</gene>
<evidence type="ECO:0000256" key="1">
    <source>
        <dbReference type="ARBA" id="ARBA00004651"/>
    </source>
</evidence>
<dbReference type="PANTHER" id="PTHR34390:SF2">
    <property type="entry name" value="SUCCINATE TRANSPORTER SUBUNIT YJJP-RELATED"/>
    <property type="match status" value="1"/>
</dbReference>
<dbReference type="PANTHER" id="PTHR34390">
    <property type="entry name" value="UPF0442 PROTEIN YJJB-RELATED"/>
    <property type="match status" value="1"/>
</dbReference>
<evidence type="ECO:0000256" key="2">
    <source>
        <dbReference type="ARBA" id="ARBA00022475"/>
    </source>
</evidence>
<dbReference type="RefSeq" id="WP_062088135.1">
    <property type="nucleotide sequence ID" value="NZ_FCOK02000029.1"/>
</dbReference>
<comment type="subcellular location">
    <subcellularLocation>
        <location evidence="1">Cell membrane</location>
        <topology evidence="1">Multi-pass membrane protein</topology>
    </subcellularLocation>
</comment>
<feature type="transmembrane region" description="Helical" evidence="7">
    <location>
        <begin position="114"/>
        <end position="143"/>
    </location>
</feature>
<reference evidence="9 10" key="1">
    <citation type="submission" date="2016-01" db="EMBL/GenBank/DDBJ databases">
        <authorList>
            <person name="Oliw E.H."/>
        </authorList>
    </citation>
    <scope>NUCLEOTIDE SEQUENCE [LARGE SCALE GENOMIC DNA]</scope>
    <source>
        <strain evidence="9">LMG 27134</strain>
    </source>
</reference>
<organism evidence="9 10">
    <name type="scientific">Caballeronia udeis</name>
    <dbReference type="NCBI Taxonomy" id="1232866"/>
    <lineage>
        <taxon>Bacteria</taxon>
        <taxon>Pseudomonadati</taxon>
        <taxon>Pseudomonadota</taxon>
        <taxon>Betaproteobacteria</taxon>
        <taxon>Burkholderiales</taxon>
        <taxon>Burkholderiaceae</taxon>
        <taxon>Caballeronia</taxon>
    </lineage>
</organism>
<feature type="transmembrane region" description="Helical" evidence="7">
    <location>
        <begin position="259"/>
        <end position="279"/>
    </location>
</feature>
<evidence type="ECO:0000256" key="5">
    <source>
        <dbReference type="ARBA" id="ARBA00023136"/>
    </source>
</evidence>
<dbReference type="GO" id="GO:0005886">
    <property type="term" value="C:plasma membrane"/>
    <property type="evidence" value="ECO:0007669"/>
    <property type="project" value="UniProtKB-SubCell"/>
</dbReference>
<sequence length="334" mass="35081">MTLEKRTSLVLAFARTLFVNGQSTDRILAEAERLGTVLGIQARVIPRWGELQLQASDGDDRFAEAVTSDPVGVDMDRVACATRSIDDIGAGRLAPADAMATIDAISQRPPARTWLFTLAAAAGAVALAVIFGVQHLPAASIIFASAATGGFLRRTLARYSSNVFLQPFCAALLAGVIGALATRYELSSSLRLVAVCPCMVLVPGPHLLNAAMDLIQGRIPLGTARLIYSGLVILAISTGLLFGLSLLGISLPIDPAGRAVPLWQDIIAAGVAVAAYSIFFSTPLRMLAWPITVGMLAHALRWVALSLGASVTVGALVASVIVEPMSRGRRRTDT</sequence>
<dbReference type="AlphaFoldDB" id="A0A158HCP7"/>
<proteinExistence type="inferred from homology"/>
<keyword evidence="3 7" id="KW-0812">Transmembrane</keyword>
<evidence type="ECO:0000256" key="4">
    <source>
        <dbReference type="ARBA" id="ARBA00022989"/>
    </source>
</evidence>
<evidence type="ECO:0000256" key="7">
    <source>
        <dbReference type="SAM" id="Phobius"/>
    </source>
</evidence>
<dbReference type="GO" id="GO:0015744">
    <property type="term" value="P:succinate transport"/>
    <property type="evidence" value="ECO:0007669"/>
    <property type="project" value="TreeGrafter"/>
</dbReference>
<protein>
    <recommendedName>
        <fullName evidence="8">Threonine/serine exporter-like N-terminal domain-containing protein</fullName>
    </recommendedName>
</protein>
<evidence type="ECO:0000313" key="9">
    <source>
        <dbReference type="EMBL" id="SAL42164.1"/>
    </source>
</evidence>
<accession>A0A158HCP7</accession>
<keyword evidence="4 7" id="KW-1133">Transmembrane helix</keyword>
<comment type="similarity">
    <text evidence="6">Belongs to the ThrE exporter (TC 2.A.79) family.</text>
</comment>
<evidence type="ECO:0000313" key="10">
    <source>
        <dbReference type="Proteomes" id="UP000054683"/>
    </source>
</evidence>
<evidence type="ECO:0000256" key="3">
    <source>
        <dbReference type="ARBA" id="ARBA00022692"/>
    </source>
</evidence>
<dbReference type="GO" id="GO:0022857">
    <property type="term" value="F:transmembrane transporter activity"/>
    <property type="evidence" value="ECO:0007669"/>
    <property type="project" value="InterPro"/>
</dbReference>
<dbReference type="Proteomes" id="UP000054683">
    <property type="component" value="Unassembled WGS sequence"/>
</dbReference>
<feature type="domain" description="Threonine/serine exporter-like N-terminal" evidence="8">
    <location>
        <begin position="9"/>
        <end position="246"/>
    </location>
</feature>
<name>A0A158HCP7_9BURK</name>
<feature type="transmembrane region" description="Helical" evidence="7">
    <location>
        <begin position="163"/>
        <end position="182"/>
    </location>
</feature>
<feature type="transmembrane region" description="Helical" evidence="7">
    <location>
        <begin position="226"/>
        <end position="247"/>
    </location>
</feature>
<feature type="transmembrane region" description="Helical" evidence="7">
    <location>
        <begin position="189"/>
        <end position="206"/>
    </location>
</feature>
<dbReference type="InterPro" id="IPR050539">
    <property type="entry name" value="ThrE_Dicarb/AminoAcid_Exp"/>
</dbReference>
<evidence type="ECO:0000259" key="8">
    <source>
        <dbReference type="Pfam" id="PF06738"/>
    </source>
</evidence>
<keyword evidence="2" id="KW-1003">Cell membrane</keyword>
<dbReference type="EMBL" id="FCOK02000029">
    <property type="protein sequence ID" value="SAL42164.1"/>
    <property type="molecule type" value="Genomic_DNA"/>
</dbReference>